<proteinExistence type="predicted"/>
<gene>
    <name evidence="1" type="ORF">UFOVP783_3</name>
</gene>
<accession>A0A6J5NXX0</accession>
<reference evidence="1" key="1">
    <citation type="submission" date="2020-04" db="EMBL/GenBank/DDBJ databases">
        <authorList>
            <person name="Chiriac C."/>
            <person name="Salcher M."/>
            <person name="Ghai R."/>
            <person name="Kavagutti S V."/>
        </authorList>
    </citation>
    <scope>NUCLEOTIDE SEQUENCE</scope>
</reference>
<organism evidence="1">
    <name type="scientific">uncultured Caudovirales phage</name>
    <dbReference type="NCBI Taxonomy" id="2100421"/>
    <lineage>
        <taxon>Viruses</taxon>
        <taxon>Duplodnaviria</taxon>
        <taxon>Heunggongvirae</taxon>
        <taxon>Uroviricota</taxon>
        <taxon>Caudoviricetes</taxon>
        <taxon>Peduoviridae</taxon>
        <taxon>Maltschvirus</taxon>
        <taxon>Maltschvirus maltsch</taxon>
    </lineage>
</organism>
<dbReference type="EMBL" id="LR796738">
    <property type="protein sequence ID" value="CAB4161865.1"/>
    <property type="molecule type" value="Genomic_DNA"/>
</dbReference>
<evidence type="ECO:0000313" key="1">
    <source>
        <dbReference type="EMBL" id="CAB4161865.1"/>
    </source>
</evidence>
<sequence>MPPAAEWKKGVSGTDHWRLTDCWNEVLAVVFPTVITDTFKWQAPSVQCRGETWTEAEAKQEAEEALGIMEEMKVLDLDSLEAKVRRCWYPANPEPVLDVHDKASLAEQLERERERWKAMEDFHLLLGGPRHLDVLPICGACITVPVILPTRHLYVANSADRYDTPIQHLRYVRSLYERRVDGRSLGKLRLGILEGTTSEKATAMLTEAGVTAIIHAMLER</sequence>
<protein>
    <submittedName>
        <fullName evidence="1">Uncharacterized protein</fullName>
    </submittedName>
</protein>
<name>A0A6J5NXX0_9CAUD</name>